<reference evidence="1 2" key="1">
    <citation type="journal article" date="2014" name="Agronomy (Basel)">
        <title>A Draft Genome Sequence for Ensete ventricosum, the Drought-Tolerant Tree Against Hunger.</title>
        <authorList>
            <person name="Harrison J."/>
            <person name="Moore K.A."/>
            <person name="Paszkiewicz K."/>
            <person name="Jones T."/>
            <person name="Grant M."/>
            <person name="Ambacheew D."/>
            <person name="Muzemil S."/>
            <person name="Studholme D.J."/>
        </authorList>
    </citation>
    <scope>NUCLEOTIDE SEQUENCE [LARGE SCALE GENOMIC DNA]</scope>
</reference>
<protein>
    <submittedName>
        <fullName evidence="1">Uncharacterized protein</fullName>
    </submittedName>
</protein>
<comment type="caution">
    <text evidence="1">The sequence shown here is derived from an EMBL/GenBank/DDBJ whole genome shotgun (WGS) entry which is preliminary data.</text>
</comment>
<accession>A0A426WY93</accession>
<sequence length="82" mass="9047">MMGQDKVYASGQVRTMRWDLVGSSLGDSPKESGSSLGTAKGDYWEEDRRICHKIAEGCRSMWEEIVYPCISDPDGEDEGGQA</sequence>
<dbReference type="AlphaFoldDB" id="A0A426WY93"/>
<evidence type="ECO:0000313" key="2">
    <source>
        <dbReference type="Proteomes" id="UP000287651"/>
    </source>
</evidence>
<organism evidence="1 2">
    <name type="scientific">Ensete ventricosum</name>
    <name type="common">Abyssinian banana</name>
    <name type="synonym">Musa ensete</name>
    <dbReference type="NCBI Taxonomy" id="4639"/>
    <lineage>
        <taxon>Eukaryota</taxon>
        <taxon>Viridiplantae</taxon>
        <taxon>Streptophyta</taxon>
        <taxon>Embryophyta</taxon>
        <taxon>Tracheophyta</taxon>
        <taxon>Spermatophyta</taxon>
        <taxon>Magnoliopsida</taxon>
        <taxon>Liliopsida</taxon>
        <taxon>Zingiberales</taxon>
        <taxon>Musaceae</taxon>
        <taxon>Ensete</taxon>
    </lineage>
</organism>
<evidence type="ECO:0000313" key="1">
    <source>
        <dbReference type="EMBL" id="RRT31682.1"/>
    </source>
</evidence>
<gene>
    <name evidence="1" type="ORF">B296_00055451</name>
</gene>
<proteinExistence type="predicted"/>
<dbReference type="Proteomes" id="UP000287651">
    <property type="component" value="Unassembled WGS sequence"/>
</dbReference>
<feature type="non-terminal residue" evidence="1">
    <location>
        <position position="82"/>
    </location>
</feature>
<name>A0A426WY93_ENSVE</name>
<dbReference type="EMBL" id="AMZH03036932">
    <property type="protein sequence ID" value="RRT31682.1"/>
    <property type="molecule type" value="Genomic_DNA"/>
</dbReference>